<name>A0A1I7MKD6_9MICC</name>
<keyword evidence="4" id="KW-1003">Cell membrane</keyword>
<dbReference type="PANTHER" id="PTHR33909">
    <property type="entry name" value="SEC TRANSLOCON ACCESSORY COMPLEX SUBUNIT YAJC"/>
    <property type="match status" value="1"/>
</dbReference>
<dbReference type="Pfam" id="PF02699">
    <property type="entry name" value="YajC"/>
    <property type="match status" value="1"/>
</dbReference>
<evidence type="ECO:0000256" key="3">
    <source>
        <dbReference type="ARBA" id="ARBA00022448"/>
    </source>
</evidence>
<keyword evidence="6" id="KW-0653">Protein transport</keyword>
<dbReference type="GO" id="GO:0005886">
    <property type="term" value="C:plasma membrane"/>
    <property type="evidence" value="ECO:0007669"/>
    <property type="project" value="UniProtKB-SubCell"/>
</dbReference>
<feature type="transmembrane region" description="Helical" evidence="11">
    <location>
        <begin position="26"/>
        <end position="45"/>
    </location>
</feature>
<comment type="subcellular location">
    <subcellularLocation>
        <location evidence="1">Cell membrane</location>
        <topology evidence="1">Single-pass membrane protein</topology>
    </subcellularLocation>
</comment>
<keyword evidence="7 11" id="KW-1133">Transmembrane helix</keyword>
<dbReference type="GO" id="GO:0015031">
    <property type="term" value="P:protein transport"/>
    <property type="evidence" value="ECO:0007669"/>
    <property type="project" value="UniProtKB-KW"/>
</dbReference>
<evidence type="ECO:0000256" key="10">
    <source>
        <dbReference type="SAM" id="MobiDB-lite"/>
    </source>
</evidence>
<proteinExistence type="inferred from homology"/>
<feature type="region of interest" description="Disordered" evidence="10">
    <location>
        <begin position="125"/>
        <end position="168"/>
    </location>
</feature>
<evidence type="ECO:0000256" key="2">
    <source>
        <dbReference type="ARBA" id="ARBA00006742"/>
    </source>
</evidence>
<evidence type="ECO:0000256" key="11">
    <source>
        <dbReference type="SAM" id="Phobius"/>
    </source>
</evidence>
<evidence type="ECO:0000256" key="4">
    <source>
        <dbReference type="ARBA" id="ARBA00022475"/>
    </source>
</evidence>
<dbReference type="EMBL" id="FPCG01000004">
    <property type="protein sequence ID" value="SFV22388.1"/>
    <property type="molecule type" value="Genomic_DNA"/>
</dbReference>
<dbReference type="STRING" id="574650.SAMN04487966_10499"/>
<evidence type="ECO:0000256" key="7">
    <source>
        <dbReference type="ARBA" id="ARBA00022989"/>
    </source>
</evidence>
<keyword evidence="5 11" id="KW-0812">Transmembrane</keyword>
<dbReference type="InterPro" id="IPR003849">
    <property type="entry name" value="Preprotein_translocase_YajC"/>
</dbReference>
<dbReference type="RefSeq" id="WP_091696291.1">
    <property type="nucleotide sequence ID" value="NZ_CP136963.1"/>
</dbReference>
<keyword evidence="3" id="KW-0813">Transport</keyword>
<dbReference type="NCBIfam" id="TIGR00739">
    <property type="entry name" value="yajC"/>
    <property type="match status" value="1"/>
</dbReference>
<dbReference type="SMART" id="SM01323">
    <property type="entry name" value="YajC"/>
    <property type="match status" value="1"/>
</dbReference>
<feature type="compositionally biased region" description="Basic and acidic residues" evidence="10">
    <location>
        <begin position="157"/>
        <end position="168"/>
    </location>
</feature>
<keyword evidence="13" id="KW-1185">Reference proteome</keyword>
<accession>A0A1I7MKD6</accession>
<dbReference type="OrthoDB" id="3267178at2"/>
<organism evidence="12 13">
    <name type="scientific">Micrococcus terreus</name>
    <dbReference type="NCBI Taxonomy" id="574650"/>
    <lineage>
        <taxon>Bacteria</taxon>
        <taxon>Bacillati</taxon>
        <taxon>Actinomycetota</taxon>
        <taxon>Actinomycetes</taxon>
        <taxon>Micrococcales</taxon>
        <taxon>Micrococcaceae</taxon>
        <taxon>Micrococcus</taxon>
    </lineage>
</organism>
<comment type="similarity">
    <text evidence="2">Belongs to the YajC family.</text>
</comment>
<evidence type="ECO:0000256" key="1">
    <source>
        <dbReference type="ARBA" id="ARBA00004162"/>
    </source>
</evidence>
<evidence type="ECO:0000256" key="5">
    <source>
        <dbReference type="ARBA" id="ARBA00022692"/>
    </source>
</evidence>
<sequence length="168" mass="18036">MPLSVFDLAPTASVLAQNGQQAAPGFDPFLLVMLALFGLMIFFMFRKSKKVQQQQQEMRSTVAPGVEVMTSMGLFGRVVSVDQEENKVVLELSPGNTATVHMQAIGQVIDPVSTEAAAQAEGFEAPAYEQGSDYDLNGESTRPAGDPTDPRGPIDPQDPRPDTGRPQA</sequence>
<protein>
    <submittedName>
        <fullName evidence="12">Preprotein translocase subunit</fullName>
    </submittedName>
</protein>
<keyword evidence="9 11" id="KW-0472">Membrane</keyword>
<evidence type="ECO:0000256" key="8">
    <source>
        <dbReference type="ARBA" id="ARBA00023010"/>
    </source>
</evidence>
<keyword evidence="8" id="KW-0811">Translocation</keyword>
<dbReference type="AlphaFoldDB" id="A0A1I7MKD6"/>
<reference evidence="12 13" key="1">
    <citation type="submission" date="2016-10" db="EMBL/GenBank/DDBJ databases">
        <authorList>
            <person name="de Groot N.N."/>
        </authorList>
    </citation>
    <scope>NUCLEOTIDE SEQUENCE [LARGE SCALE GENOMIC DNA]</scope>
    <source>
        <strain evidence="12 13">CGMCC 1.7054</strain>
    </source>
</reference>
<evidence type="ECO:0000313" key="12">
    <source>
        <dbReference type="EMBL" id="SFV22388.1"/>
    </source>
</evidence>
<dbReference type="PANTHER" id="PTHR33909:SF1">
    <property type="entry name" value="SEC TRANSLOCON ACCESSORY COMPLEX SUBUNIT YAJC"/>
    <property type="match status" value="1"/>
</dbReference>
<evidence type="ECO:0000256" key="6">
    <source>
        <dbReference type="ARBA" id="ARBA00022927"/>
    </source>
</evidence>
<gene>
    <name evidence="12" type="ORF">SAMN04487966_10499</name>
</gene>
<dbReference type="Proteomes" id="UP000198881">
    <property type="component" value="Unassembled WGS sequence"/>
</dbReference>
<evidence type="ECO:0000313" key="13">
    <source>
        <dbReference type="Proteomes" id="UP000198881"/>
    </source>
</evidence>
<evidence type="ECO:0000256" key="9">
    <source>
        <dbReference type="ARBA" id="ARBA00023136"/>
    </source>
</evidence>